<dbReference type="Pfam" id="PF06965">
    <property type="entry name" value="Na_H_antiport_1"/>
    <property type="match status" value="1"/>
</dbReference>
<evidence type="ECO:0000256" key="2">
    <source>
        <dbReference type="ARBA" id="ARBA00022448"/>
    </source>
</evidence>
<feature type="transmembrane region" description="Helical" evidence="11">
    <location>
        <begin position="65"/>
        <end position="87"/>
    </location>
</feature>
<reference evidence="12 13" key="1">
    <citation type="journal article" date="2019" name="Int. J. Syst. Evol. Microbiol.">
        <title>The Global Catalogue of Microorganisms (GCM) 10K type strain sequencing project: providing services to taxonomists for standard genome sequencing and annotation.</title>
        <authorList>
            <consortium name="The Broad Institute Genomics Platform"/>
            <consortium name="The Broad Institute Genome Sequencing Center for Infectious Disease"/>
            <person name="Wu L."/>
            <person name="Ma J."/>
        </authorList>
    </citation>
    <scope>NUCLEOTIDE SEQUENCE [LARGE SCALE GENOMIC DNA]</scope>
    <source>
        <strain evidence="12 13">JCM 15900</strain>
    </source>
</reference>
<comment type="similarity">
    <text evidence="11">Belongs to the NhaA Na(+)/H(+) (TC 2.A.33) antiporter family.</text>
</comment>
<dbReference type="InterPro" id="IPR023171">
    <property type="entry name" value="Na/H_antiporter_dom_sf"/>
</dbReference>
<comment type="caution">
    <text evidence="12">The sequence shown here is derived from an EMBL/GenBank/DDBJ whole genome shotgun (WGS) entry which is preliminary data.</text>
</comment>
<keyword evidence="5 11" id="KW-0812">Transmembrane</keyword>
<dbReference type="NCBIfam" id="TIGR00773">
    <property type="entry name" value="NhaA"/>
    <property type="match status" value="1"/>
</dbReference>
<sequence>MHNRPTDQPGGPLAALSRKLSAAAGNDAFGGTLLLLAAVAALVLANTPLSGWYEAVRDFRVGPSALHLDLTIGTWAADGLLAVFFFVVGLELKEEFVTGRLRDPRQAAVPVAAAAGGVLAPALIFIGFNLHTGGGALNGWAIPTATDIAFAVAVLAVVAKNLPSALRIFLLTLAVVDDLIAITIIAIAYTAGVQLGWLLAAIVPLALFAFLTYRGVRSWWILVPLGILTWYCVHSAGVHATVAGVLLGFAVPVRPTPRARVAHGTDADGVIRYEGLAGHFASRWGVFSTLFAVPVFAFFSAGVETGGLSGLGETFADPIVLGIVCGLVLGKPIGILGTTFLLTRLPFFRLEKSLKWIDMLGMSMVAGIGFTVALLVGELAYPGMEHLAGEVKIGILSGSLIAAVLGGILLSIRSGMAGNQRERLDV</sequence>
<dbReference type="PANTHER" id="PTHR30341:SF0">
    <property type="entry name" value="NA(+)_H(+) ANTIPORTER NHAA"/>
    <property type="match status" value="1"/>
</dbReference>
<dbReference type="HAMAP" id="MF_01844">
    <property type="entry name" value="NhaA"/>
    <property type="match status" value="1"/>
</dbReference>
<organism evidence="12 13">
    <name type="scientific">Brevibacterium salitolerans</name>
    <dbReference type="NCBI Taxonomy" id="1403566"/>
    <lineage>
        <taxon>Bacteria</taxon>
        <taxon>Bacillati</taxon>
        <taxon>Actinomycetota</taxon>
        <taxon>Actinomycetes</taxon>
        <taxon>Micrococcales</taxon>
        <taxon>Brevibacteriaceae</taxon>
        <taxon>Brevibacterium</taxon>
    </lineage>
</organism>
<dbReference type="InterPro" id="IPR004670">
    <property type="entry name" value="NhaA"/>
</dbReference>
<keyword evidence="3 11" id="KW-0050">Antiport</keyword>
<feature type="transmembrane region" description="Helical" evidence="11">
    <location>
        <begin position="107"/>
        <end position="128"/>
    </location>
</feature>
<evidence type="ECO:0000256" key="1">
    <source>
        <dbReference type="ARBA" id="ARBA00004429"/>
    </source>
</evidence>
<keyword evidence="4 11" id="KW-1003">Cell membrane</keyword>
<feature type="transmembrane region" description="Helical" evidence="11">
    <location>
        <begin position="195"/>
        <end position="213"/>
    </location>
</feature>
<evidence type="ECO:0000256" key="5">
    <source>
        <dbReference type="ARBA" id="ARBA00022692"/>
    </source>
</evidence>
<dbReference type="PANTHER" id="PTHR30341">
    <property type="entry name" value="SODIUM ION/PROTON ANTIPORTER NHAA-RELATED"/>
    <property type="match status" value="1"/>
</dbReference>
<feature type="transmembrane region" description="Helical" evidence="11">
    <location>
        <begin position="28"/>
        <end position="45"/>
    </location>
</feature>
<accession>A0ABN2X776</accession>
<protein>
    <recommendedName>
        <fullName evidence="11">Na(+)/H(+) antiporter NhaA</fullName>
    </recommendedName>
    <alternativeName>
        <fullName evidence="11">Sodium/proton antiporter NhaA</fullName>
    </alternativeName>
</protein>
<dbReference type="Proteomes" id="UP001500984">
    <property type="component" value="Unassembled WGS sequence"/>
</dbReference>
<evidence type="ECO:0000256" key="6">
    <source>
        <dbReference type="ARBA" id="ARBA00022989"/>
    </source>
</evidence>
<keyword evidence="6 11" id="KW-1133">Transmembrane helix</keyword>
<comment type="catalytic activity">
    <reaction evidence="11">
        <text>Na(+)(in) + 2 H(+)(out) = Na(+)(out) + 2 H(+)(in)</text>
        <dbReference type="Rhea" id="RHEA:29251"/>
        <dbReference type="ChEBI" id="CHEBI:15378"/>
        <dbReference type="ChEBI" id="CHEBI:29101"/>
    </reaction>
</comment>
<feature type="transmembrane region" description="Helical" evidence="11">
    <location>
        <begin position="393"/>
        <end position="412"/>
    </location>
</feature>
<feature type="transmembrane region" description="Helical" evidence="11">
    <location>
        <begin position="319"/>
        <end position="347"/>
    </location>
</feature>
<comment type="subcellular location">
    <subcellularLocation>
        <location evidence="1">Cell inner membrane</location>
        <topology evidence="1">Multi-pass membrane protein</topology>
    </subcellularLocation>
    <subcellularLocation>
        <location evidence="11">Cell membrane</location>
        <topology evidence="11">Multi-pass membrane protein</topology>
    </subcellularLocation>
</comment>
<evidence type="ECO:0000256" key="8">
    <source>
        <dbReference type="ARBA" id="ARBA00023065"/>
    </source>
</evidence>
<evidence type="ECO:0000256" key="10">
    <source>
        <dbReference type="ARBA" id="ARBA00023201"/>
    </source>
</evidence>
<keyword evidence="10 11" id="KW-0739">Sodium transport</keyword>
<dbReference type="Gene3D" id="1.20.1530.10">
    <property type="entry name" value="Na+/H+ antiporter like domain"/>
    <property type="match status" value="1"/>
</dbReference>
<feature type="transmembrane region" description="Helical" evidence="11">
    <location>
        <begin position="140"/>
        <end position="159"/>
    </location>
</feature>
<evidence type="ECO:0000313" key="13">
    <source>
        <dbReference type="Proteomes" id="UP001500984"/>
    </source>
</evidence>
<keyword evidence="13" id="KW-1185">Reference proteome</keyword>
<evidence type="ECO:0000256" key="11">
    <source>
        <dbReference type="HAMAP-Rule" id="MF_01844"/>
    </source>
</evidence>
<feature type="transmembrane region" description="Helical" evidence="11">
    <location>
        <begin position="280"/>
        <end position="299"/>
    </location>
</feature>
<keyword evidence="2 11" id="KW-0813">Transport</keyword>
<evidence type="ECO:0000256" key="7">
    <source>
        <dbReference type="ARBA" id="ARBA00023053"/>
    </source>
</evidence>
<comment type="function">
    <text evidence="11">Na(+)/H(+) antiporter that extrudes sodium in exchange for external protons.</text>
</comment>
<evidence type="ECO:0000256" key="3">
    <source>
        <dbReference type="ARBA" id="ARBA00022449"/>
    </source>
</evidence>
<dbReference type="EMBL" id="BAAAPZ010000019">
    <property type="protein sequence ID" value="GAA2105768.1"/>
    <property type="molecule type" value="Genomic_DNA"/>
</dbReference>
<proteinExistence type="inferred from homology"/>
<dbReference type="RefSeq" id="WP_344338390.1">
    <property type="nucleotide sequence ID" value="NZ_BAAAPZ010000019.1"/>
</dbReference>
<keyword evidence="7 11" id="KW-0915">Sodium</keyword>
<evidence type="ECO:0000256" key="4">
    <source>
        <dbReference type="ARBA" id="ARBA00022475"/>
    </source>
</evidence>
<feature type="transmembrane region" description="Helical" evidence="11">
    <location>
        <begin position="359"/>
        <end position="381"/>
    </location>
</feature>
<gene>
    <name evidence="12" type="primary">nhaA_2</name>
    <name evidence="11" type="synonym">nhaA</name>
    <name evidence="12" type="ORF">GCM10009823_31370</name>
</gene>
<name>A0ABN2X776_9MICO</name>
<evidence type="ECO:0000256" key="9">
    <source>
        <dbReference type="ARBA" id="ARBA00023136"/>
    </source>
</evidence>
<feature type="transmembrane region" description="Helical" evidence="11">
    <location>
        <begin position="166"/>
        <end position="189"/>
    </location>
</feature>
<keyword evidence="8 11" id="KW-0406">Ion transport</keyword>
<keyword evidence="9 11" id="KW-0472">Membrane</keyword>
<evidence type="ECO:0000313" key="12">
    <source>
        <dbReference type="EMBL" id="GAA2105768.1"/>
    </source>
</evidence>